<evidence type="ECO:0000256" key="7">
    <source>
        <dbReference type="ARBA" id="ARBA00022967"/>
    </source>
</evidence>
<dbReference type="InterPro" id="IPR050093">
    <property type="entry name" value="ABC_SmlMolc_Importer"/>
</dbReference>
<accession>A0A2N9JKB6</accession>
<evidence type="ECO:0000256" key="4">
    <source>
        <dbReference type="ARBA" id="ARBA00022519"/>
    </source>
</evidence>
<dbReference type="Gene3D" id="3.40.50.300">
    <property type="entry name" value="P-loop containing nucleotide triphosphate hydrolases"/>
    <property type="match status" value="1"/>
</dbReference>
<dbReference type="PANTHER" id="PTHR42781">
    <property type="entry name" value="SPERMIDINE/PUTRESCINE IMPORT ATP-BINDING PROTEIN POTA"/>
    <property type="match status" value="1"/>
</dbReference>
<keyword evidence="5" id="KW-0547">Nucleotide-binding</keyword>
<keyword evidence="13" id="KW-1185">Reference proteome</keyword>
<evidence type="ECO:0000313" key="13">
    <source>
        <dbReference type="Proteomes" id="UP000238164"/>
    </source>
</evidence>
<evidence type="ECO:0000259" key="11">
    <source>
        <dbReference type="PROSITE" id="PS50893"/>
    </source>
</evidence>
<keyword evidence="1" id="KW-0813">Transport</keyword>
<keyword evidence="2" id="KW-1003">Cell membrane</keyword>
<name>A0A2N9JKB6_9ACTN</name>
<dbReference type="PROSITE" id="PS00211">
    <property type="entry name" value="ABC_TRANSPORTER_1"/>
    <property type="match status" value="1"/>
</dbReference>
<dbReference type="CDD" id="cd03259">
    <property type="entry name" value="ABC_Carb_Solutes_like"/>
    <property type="match status" value="1"/>
</dbReference>
<evidence type="ECO:0000256" key="2">
    <source>
        <dbReference type="ARBA" id="ARBA00022475"/>
    </source>
</evidence>
<keyword evidence="7" id="KW-1278">Translocase</keyword>
<evidence type="ECO:0000256" key="3">
    <source>
        <dbReference type="ARBA" id="ARBA00022496"/>
    </source>
</evidence>
<dbReference type="AlphaFoldDB" id="A0A2N9JKB6"/>
<protein>
    <submittedName>
        <fullName evidence="12">Fe(3+) ions import ATP-binding protein FbpC</fullName>
        <ecNumber evidence="12">3.6.3.30</ecNumber>
    </submittedName>
</protein>
<dbReference type="InterPro" id="IPR017871">
    <property type="entry name" value="ABC_transporter-like_CS"/>
</dbReference>
<evidence type="ECO:0000256" key="8">
    <source>
        <dbReference type="ARBA" id="ARBA00023004"/>
    </source>
</evidence>
<evidence type="ECO:0000313" key="12">
    <source>
        <dbReference type="EMBL" id="SPD88494.1"/>
    </source>
</evidence>
<proteinExistence type="predicted"/>
<evidence type="ECO:0000256" key="1">
    <source>
        <dbReference type="ARBA" id="ARBA00022448"/>
    </source>
</evidence>
<dbReference type="InterPro" id="IPR003439">
    <property type="entry name" value="ABC_transporter-like_ATP-bd"/>
</dbReference>
<dbReference type="SUPFAM" id="SSF52540">
    <property type="entry name" value="P-loop containing nucleoside triphosphate hydrolases"/>
    <property type="match status" value="1"/>
</dbReference>
<dbReference type="GO" id="GO:0016020">
    <property type="term" value="C:membrane"/>
    <property type="evidence" value="ECO:0007669"/>
    <property type="project" value="InterPro"/>
</dbReference>
<dbReference type="KEGG" id="mgg:MPLG2_3464"/>
<dbReference type="GO" id="GO:0016887">
    <property type="term" value="F:ATP hydrolysis activity"/>
    <property type="evidence" value="ECO:0007669"/>
    <property type="project" value="InterPro"/>
</dbReference>
<reference evidence="12 13" key="1">
    <citation type="submission" date="2018-02" db="EMBL/GenBank/DDBJ databases">
        <authorList>
            <person name="Cohen D.B."/>
            <person name="Kent A.D."/>
        </authorList>
    </citation>
    <scope>NUCLEOTIDE SEQUENCE [LARGE SCALE GENOMIC DNA]</scope>
    <source>
        <strain evidence="12">1</strain>
    </source>
</reference>
<dbReference type="GO" id="GO:0005524">
    <property type="term" value="F:ATP binding"/>
    <property type="evidence" value="ECO:0007669"/>
    <property type="project" value="UniProtKB-KW"/>
</dbReference>
<keyword evidence="10" id="KW-0472">Membrane</keyword>
<dbReference type="Proteomes" id="UP000238164">
    <property type="component" value="Chromosome 1"/>
</dbReference>
<evidence type="ECO:0000256" key="9">
    <source>
        <dbReference type="ARBA" id="ARBA00023065"/>
    </source>
</evidence>
<evidence type="ECO:0000256" key="6">
    <source>
        <dbReference type="ARBA" id="ARBA00022840"/>
    </source>
</evidence>
<dbReference type="EMBL" id="LT985188">
    <property type="protein sequence ID" value="SPD88494.1"/>
    <property type="molecule type" value="Genomic_DNA"/>
</dbReference>
<keyword evidence="12" id="KW-0378">Hydrolase</keyword>
<keyword evidence="8" id="KW-0408">Iron</keyword>
<keyword evidence="4" id="KW-0997">Cell inner membrane</keyword>
<evidence type="ECO:0000256" key="10">
    <source>
        <dbReference type="ARBA" id="ARBA00023136"/>
    </source>
</evidence>
<dbReference type="InterPro" id="IPR015853">
    <property type="entry name" value="ABC_transpr_FbpC"/>
</dbReference>
<keyword evidence="6 12" id="KW-0067">ATP-binding</keyword>
<dbReference type="RefSeq" id="WP_105186990.1">
    <property type="nucleotide sequence ID" value="NZ_BAAAGO010000001.1"/>
</dbReference>
<keyword evidence="9" id="KW-0406">Ion transport</keyword>
<dbReference type="InterPro" id="IPR003593">
    <property type="entry name" value="AAA+_ATPase"/>
</dbReference>
<evidence type="ECO:0000256" key="5">
    <source>
        <dbReference type="ARBA" id="ARBA00022741"/>
    </source>
</evidence>
<dbReference type="PANTHER" id="PTHR42781:SF5">
    <property type="entry name" value="PUTRESCINE TRANSPORT ATP-BINDING PROTEIN POTG"/>
    <property type="match status" value="1"/>
</dbReference>
<dbReference type="InterPro" id="IPR027417">
    <property type="entry name" value="P-loop_NTPase"/>
</dbReference>
<keyword evidence="3" id="KW-0410">Iron transport</keyword>
<dbReference type="SMART" id="SM00382">
    <property type="entry name" value="AAA"/>
    <property type="match status" value="1"/>
</dbReference>
<dbReference type="PROSITE" id="PS50893">
    <property type="entry name" value="ABC_TRANSPORTER_2"/>
    <property type="match status" value="1"/>
</dbReference>
<sequence length="326" mass="34094">MSGLTVTGAVVRYGDVVAVGDVDLAVAPGEIVALLGASGSGKSSLLRGIAGLEPLVAGQVCWGDDDLTDVAVHKRGFGLMFQDGQLFNHLSVEGNVAYGLYREPKAVRRARVAELLAVVGLSGYGKRRVSELSGGQAQRVALARSLAPRPRLLLLDEPLSALDRNLREHMVGVLGDALRATGTTALYVTHDQDEAFALADRVGVMQAGRLLQVDPPDVLWREPESRAVAGFLGYGPFVAGELSQRLGGPGAAPNELVGIGPAALVPDPTGTALPVIEQRYQRGEVLVDVRLPDGQVGTVRTAEKVPNGDLALTLDPSGCVIVPVSH</sequence>
<dbReference type="Pfam" id="PF00005">
    <property type="entry name" value="ABC_tran"/>
    <property type="match status" value="1"/>
</dbReference>
<organism evidence="12 13">
    <name type="scientific">Micropruina glycogenica</name>
    <dbReference type="NCBI Taxonomy" id="75385"/>
    <lineage>
        <taxon>Bacteria</taxon>
        <taxon>Bacillati</taxon>
        <taxon>Actinomycetota</taxon>
        <taxon>Actinomycetes</taxon>
        <taxon>Propionibacteriales</taxon>
        <taxon>Nocardioidaceae</taxon>
        <taxon>Micropruina</taxon>
    </lineage>
</organism>
<feature type="domain" description="ABC transporter" evidence="11">
    <location>
        <begin position="4"/>
        <end position="232"/>
    </location>
</feature>
<gene>
    <name evidence="12" type="primary">fbpC</name>
    <name evidence="12" type="ORF">MPLG2_3464</name>
</gene>
<dbReference type="GO" id="GO:0015408">
    <property type="term" value="F:ABC-type ferric iron transporter activity"/>
    <property type="evidence" value="ECO:0007669"/>
    <property type="project" value="InterPro"/>
</dbReference>
<dbReference type="EC" id="3.6.3.30" evidence="12"/>
<dbReference type="OrthoDB" id="3180400at2"/>